<protein>
    <submittedName>
        <fullName evidence="1">Uncharacterized protein</fullName>
    </submittedName>
</protein>
<dbReference type="Proteomes" id="UP001158297">
    <property type="component" value="Unassembled WGS sequence"/>
</dbReference>
<evidence type="ECO:0000313" key="2">
    <source>
        <dbReference type="Proteomes" id="UP001158297"/>
    </source>
</evidence>
<dbReference type="AlphaFoldDB" id="A0AA42HSN1"/>
<dbReference type="EMBL" id="JAODZU010000010">
    <property type="protein sequence ID" value="MDH0363473.1"/>
    <property type="molecule type" value="Genomic_DNA"/>
</dbReference>
<dbReference type="RefSeq" id="WP_279860149.1">
    <property type="nucleotide sequence ID" value="NZ_JAODZU010000010.1"/>
</dbReference>
<proteinExistence type="predicted"/>
<organism evidence="1 2">
    <name type="scientific">Comamonas aquatica</name>
    <dbReference type="NCBI Taxonomy" id="225991"/>
    <lineage>
        <taxon>Bacteria</taxon>
        <taxon>Pseudomonadati</taxon>
        <taxon>Pseudomonadota</taxon>
        <taxon>Betaproteobacteria</taxon>
        <taxon>Burkholderiales</taxon>
        <taxon>Comamonadaceae</taxon>
        <taxon>Comamonas</taxon>
    </lineage>
</organism>
<evidence type="ECO:0000313" key="1">
    <source>
        <dbReference type="EMBL" id="MDH0363473.1"/>
    </source>
</evidence>
<comment type="caution">
    <text evidence="1">The sequence shown here is derived from an EMBL/GenBank/DDBJ whole genome shotgun (WGS) entry which is preliminary data.</text>
</comment>
<name>A0AA42HSN1_9BURK</name>
<gene>
    <name evidence="1" type="ORF">N7330_10490</name>
</gene>
<sequence>MRWDVAGFVGAARQAMPIRWVVQGPHALQPSQRAQLQARLQNFLTQCRLSRAPTQWVNGALPDGSRYRLYAHNGAVQVVVEPRSATDTITNYVAWPVFYEPGYVAPLYEREFIEDDEVPLGYILESATYQKFSVGGDDLGFFLNTRVMEIHIRDFTFTQTWGFTPTLWDDLAYGVHSFAGVLPGVVKDIGGTYGDDIDQSYSYYYRIDSVIVQDHQIAISASLRTEGGGWVASAYNLAIPRRAEDMGLFDAGTGTERWRGLCSGTVTTHPSYSQVQADISVDVEGTIALCDAILEQLRIKPHPRLAPERIEGRNVIGNAVSAWCKQGLGNDAHRNARILRFPYLTQYRPKDASVLEMLKQGSVSAPVTTAVGADRNMIKQVTRQSISDAAHRMTATPWKGLERGQELVALTGFRSGVVNAALSKLIVSDPGYHAAEPPQHVVEAFSSEIPSWMVTAQSQGLEKVPQEEQGVPVVFDGQIPVGTALVLVHLEYEVFDPYTGQWIWCAVPRMVKCDAVWVTHLYRHAYVGPEGEPAIRAVRSSGATKYVRTRGGWSGGAPVPLAAWGASYVTTDIDAPPAVAIAINLPAEAYPASTTSEGVLWKGGKIDASALRKLPLTGVSHLCAHALKIAGVDKRS</sequence>
<reference evidence="1" key="1">
    <citation type="submission" date="2022-09" db="EMBL/GenBank/DDBJ databases">
        <title>Intensive care unit water sources are persistently colonized with multi-drug resistant bacteria and are the site of extensive horizontal gene transfer of antibiotic resistance genes.</title>
        <authorList>
            <person name="Diorio-Toth L."/>
        </authorList>
    </citation>
    <scope>NUCLEOTIDE SEQUENCE</scope>
    <source>
        <strain evidence="1">GD04130</strain>
    </source>
</reference>
<accession>A0AA42HSN1</accession>